<dbReference type="GO" id="GO:0006355">
    <property type="term" value="P:regulation of DNA-templated transcription"/>
    <property type="evidence" value="ECO:0007669"/>
    <property type="project" value="InterPro"/>
</dbReference>
<protein>
    <submittedName>
        <fullName evidence="8">Two component, sigma54 specific, transcriptional regulator, Fis family</fullName>
    </submittedName>
</protein>
<feature type="modified residue" description="4-aspartylphosphate" evidence="5">
    <location>
        <position position="52"/>
    </location>
</feature>
<dbReference type="PROSITE" id="PS50110">
    <property type="entry name" value="RESPONSE_REGULATORY"/>
    <property type="match status" value="1"/>
</dbReference>
<dbReference type="PANTHER" id="PTHR32071">
    <property type="entry name" value="TRANSCRIPTIONAL REGULATORY PROTEIN"/>
    <property type="match status" value="1"/>
</dbReference>
<dbReference type="PROSITE" id="PS00675">
    <property type="entry name" value="SIGMA54_INTERACT_1"/>
    <property type="match status" value="1"/>
</dbReference>
<dbReference type="OrthoDB" id="9771372at2"/>
<dbReference type="GO" id="GO:0043565">
    <property type="term" value="F:sequence-specific DNA binding"/>
    <property type="evidence" value="ECO:0007669"/>
    <property type="project" value="InterPro"/>
</dbReference>
<name>Q027H1_SOLUE</name>
<gene>
    <name evidence="8" type="ordered locus">Acid_1852</name>
</gene>
<dbReference type="Gene3D" id="1.10.8.60">
    <property type="match status" value="1"/>
</dbReference>
<evidence type="ECO:0000259" key="7">
    <source>
        <dbReference type="PROSITE" id="PS50110"/>
    </source>
</evidence>
<feature type="domain" description="Response regulatory" evidence="7">
    <location>
        <begin position="3"/>
        <end position="117"/>
    </location>
</feature>
<dbReference type="AlphaFoldDB" id="Q027H1"/>
<dbReference type="FunFam" id="3.40.50.300:FF:000006">
    <property type="entry name" value="DNA-binding transcriptional regulator NtrC"/>
    <property type="match status" value="1"/>
</dbReference>
<dbReference type="InParanoid" id="Q027H1"/>
<proteinExistence type="predicted"/>
<dbReference type="InterPro" id="IPR025662">
    <property type="entry name" value="Sigma_54_int_dom_ATP-bd_1"/>
</dbReference>
<dbReference type="Pfam" id="PF25601">
    <property type="entry name" value="AAA_lid_14"/>
    <property type="match status" value="1"/>
</dbReference>
<evidence type="ECO:0000256" key="1">
    <source>
        <dbReference type="ARBA" id="ARBA00022741"/>
    </source>
</evidence>
<organism evidence="8">
    <name type="scientific">Solibacter usitatus (strain Ellin6076)</name>
    <dbReference type="NCBI Taxonomy" id="234267"/>
    <lineage>
        <taxon>Bacteria</taxon>
        <taxon>Pseudomonadati</taxon>
        <taxon>Acidobacteriota</taxon>
        <taxon>Terriglobia</taxon>
        <taxon>Bryobacterales</taxon>
        <taxon>Solibacteraceae</taxon>
        <taxon>Candidatus Solibacter</taxon>
    </lineage>
</organism>
<dbReference type="STRING" id="234267.Acid_1852"/>
<dbReference type="InterPro" id="IPR002197">
    <property type="entry name" value="HTH_Fis"/>
</dbReference>
<dbReference type="CDD" id="cd00009">
    <property type="entry name" value="AAA"/>
    <property type="match status" value="1"/>
</dbReference>
<dbReference type="Gene3D" id="1.10.10.60">
    <property type="entry name" value="Homeodomain-like"/>
    <property type="match status" value="1"/>
</dbReference>
<dbReference type="eggNOG" id="COG2204">
    <property type="taxonomic scope" value="Bacteria"/>
</dbReference>
<dbReference type="SMART" id="SM00448">
    <property type="entry name" value="REC"/>
    <property type="match status" value="1"/>
</dbReference>
<evidence type="ECO:0000256" key="2">
    <source>
        <dbReference type="ARBA" id="ARBA00022840"/>
    </source>
</evidence>
<dbReference type="SUPFAM" id="SSF52540">
    <property type="entry name" value="P-loop containing nucleoside triphosphate hydrolases"/>
    <property type="match status" value="1"/>
</dbReference>
<dbReference type="KEGG" id="sus:Acid_1852"/>
<feature type="domain" description="Sigma-54 factor interaction" evidence="6">
    <location>
        <begin position="137"/>
        <end position="365"/>
    </location>
</feature>
<keyword evidence="2" id="KW-0067">ATP-binding</keyword>
<dbReference type="EMBL" id="CP000473">
    <property type="protein sequence ID" value="ABJ82842.1"/>
    <property type="molecule type" value="Genomic_DNA"/>
</dbReference>
<evidence type="ECO:0000256" key="5">
    <source>
        <dbReference type="PROSITE-ProRule" id="PRU00169"/>
    </source>
</evidence>
<keyword evidence="3" id="KW-0805">Transcription regulation</keyword>
<dbReference type="Pfam" id="PF00158">
    <property type="entry name" value="Sigma54_activat"/>
    <property type="match status" value="1"/>
</dbReference>
<evidence type="ECO:0000256" key="3">
    <source>
        <dbReference type="ARBA" id="ARBA00023015"/>
    </source>
</evidence>
<keyword evidence="5" id="KW-0597">Phosphoprotein</keyword>
<keyword evidence="1" id="KW-0547">Nucleotide-binding</keyword>
<sequence length="434" mass="48628">MQKILLVEDDPALQFTIQTFLEANGYAVDAVSTTDDAADRINENSYPIIVSDIYIDQRTGLFVLDAAKSKDEKCAVIIMSGRGTIETAVAATRGGAFDYIAKPFELDALLEVIKRAEAARNDTEKPAEEEQLPESEMIGSSAAMVDVYKKVSRVAPTDATVIIEGETGTGKEMVARMIHRYSLRAKQPFVVVDCTAIAPTLLESELFGAVRGAYTGADRDRMGVFEAANRGTVFLDEIGEIDKSFQASLLRFLQEHEIRPVGASRSKEVDVRVITATNRDLQTLVDEGKFREDLWYRLNTVRIVMPRLRERRDDIPLLAYSFLNKYNGRYGRDVKLMDSGVRALKDHMWPGNVRQLQHVIERLTILADRIDGDAVKHALTVLESREKEVETIADAEEDLIRKTLEAVGGNKSKAAERLGIERKTLYRKLERMKP</sequence>
<dbReference type="Gene3D" id="3.40.50.300">
    <property type="entry name" value="P-loop containing nucleotide triphosphate hydrolases"/>
    <property type="match status" value="1"/>
</dbReference>
<dbReference type="InterPro" id="IPR058031">
    <property type="entry name" value="AAA_lid_NorR"/>
</dbReference>
<dbReference type="Pfam" id="PF00072">
    <property type="entry name" value="Response_reg"/>
    <property type="match status" value="1"/>
</dbReference>
<dbReference type="Gene3D" id="3.40.50.2300">
    <property type="match status" value="1"/>
</dbReference>
<dbReference type="GO" id="GO:0000160">
    <property type="term" value="P:phosphorelay signal transduction system"/>
    <property type="evidence" value="ECO:0007669"/>
    <property type="project" value="InterPro"/>
</dbReference>
<dbReference type="Pfam" id="PF02954">
    <property type="entry name" value="HTH_8"/>
    <property type="match status" value="1"/>
</dbReference>
<dbReference type="InterPro" id="IPR011006">
    <property type="entry name" value="CheY-like_superfamily"/>
</dbReference>
<keyword evidence="4" id="KW-0804">Transcription</keyword>
<dbReference type="PRINTS" id="PR01590">
    <property type="entry name" value="HTHFIS"/>
</dbReference>
<evidence type="ECO:0000259" key="6">
    <source>
        <dbReference type="PROSITE" id="PS50045"/>
    </source>
</evidence>
<reference evidence="8" key="1">
    <citation type="submission" date="2006-10" db="EMBL/GenBank/DDBJ databases">
        <title>Complete sequence of Solibacter usitatus Ellin6076.</title>
        <authorList>
            <consortium name="US DOE Joint Genome Institute"/>
            <person name="Copeland A."/>
            <person name="Lucas S."/>
            <person name="Lapidus A."/>
            <person name="Barry K."/>
            <person name="Detter J.C."/>
            <person name="Glavina del Rio T."/>
            <person name="Hammon N."/>
            <person name="Israni S."/>
            <person name="Dalin E."/>
            <person name="Tice H."/>
            <person name="Pitluck S."/>
            <person name="Thompson L.S."/>
            <person name="Brettin T."/>
            <person name="Bruce D."/>
            <person name="Han C."/>
            <person name="Tapia R."/>
            <person name="Gilna P."/>
            <person name="Schmutz J."/>
            <person name="Larimer F."/>
            <person name="Land M."/>
            <person name="Hauser L."/>
            <person name="Kyrpides N."/>
            <person name="Mikhailova N."/>
            <person name="Janssen P.H."/>
            <person name="Kuske C.R."/>
            <person name="Richardson P."/>
        </authorList>
    </citation>
    <scope>NUCLEOTIDE SEQUENCE</scope>
    <source>
        <strain evidence="8">Ellin6076</strain>
    </source>
</reference>
<dbReference type="SUPFAM" id="SSF52172">
    <property type="entry name" value="CheY-like"/>
    <property type="match status" value="1"/>
</dbReference>
<accession>Q027H1</accession>
<dbReference type="InterPro" id="IPR009057">
    <property type="entry name" value="Homeodomain-like_sf"/>
</dbReference>
<dbReference type="InterPro" id="IPR025944">
    <property type="entry name" value="Sigma_54_int_dom_CS"/>
</dbReference>
<dbReference type="InterPro" id="IPR002078">
    <property type="entry name" value="Sigma_54_int"/>
</dbReference>
<dbReference type="InterPro" id="IPR027417">
    <property type="entry name" value="P-loop_NTPase"/>
</dbReference>
<dbReference type="PROSITE" id="PS50045">
    <property type="entry name" value="SIGMA54_INTERACT_4"/>
    <property type="match status" value="1"/>
</dbReference>
<dbReference type="GO" id="GO:0005524">
    <property type="term" value="F:ATP binding"/>
    <property type="evidence" value="ECO:0007669"/>
    <property type="project" value="UniProtKB-KW"/>
</dbReference>
<evidence type="ECO:0000256" key="4">
    <source>
        <dbReference type="ARBA" id="ARBA00023163"/>
    </source>
</evidence>
<dbReference type="SMART" id="SM00382">
    <property type="entry name" value="AAA"/>
    <property type="match status" value="1"/>
</dbReference>
<dbReference type="HOGENOM" id="CLU_000445_0_6_0"/>
<dbReference type="PROSITE" id="PS00688">
    <property type="entry name" value="SIGMA54_INTERACT_3"/>
    <property type="match status" value="1"/>
</dbReference>
<dbReference type="PANTHER" id="PTHR32071:SF122">
    <property type="entry name" value="SIGMA FACTOR"/>
    <property type="match status" value="1"/>
</dbReference>
<dbReference type="InterPro" id="IPR003593">
    <property type="entry name" value="AAA+_ATPase"/>
</dbReference>
<dbReference type="InterPro" id="IPR001789">
    <property type="entry name" value="Sig_transdc_resp-reg_receiver"/>
</dbReference>
<evidence type="ECO:0000313" key="8">
    <source>
        <dbReference type="EMBL" id="ABJ82842.1"/>
    </source>
</evidence>
<dbReference type="SUPFAM" id="SSF46689">
    <property type="entry name" value="Homeodomain-like"/>
    <property type="match status" value="1"/>
</dbReference>